<dbReference type="PANTHER" id="PTHR11820">
    <property type="entry name" value="ACYLPYRUVASE"/>
    <property type="match status" value="1"/>
</dbReference>
<dbReference type="AlphaFoldDB" id="A0A7Z0ACJ9"/>
<proteinExistence type="predicted"/>
<dbReference type="PANTHER" id="PTHR11820:SF112">
    <property type="entry name" value="FUMARYLACETOACETATE HYDROLASE FAMILY PROTEIN (AFU_ORTHOLOGUE AFUA_1G02370)-RELATED"/>
    <property type="match status" value="1"/>
</dbReference>
<organism evidence="3 4">
    <name type="scientific">Spelaeicoccus albus</name>
    <dbReference type="NCBI Taxonomy" id="1280376"/>
    <lineage>
        <taxon>Bacteria</taxon>
        <taxon>Bacillati</taxon>
        <taxon>Actinomycetota</taxon>
        <taxon>Actinomycetes</taxon>
        <taxon>Micrococcales</taxon>
        <taxon>Brevibacteriaceae</taxon>
        <taxon>Spelaeicoccus</taxon>
    </lineage>
</organism>
<evidence type="ECO:0000313" key="4">
    <source>
        <dbReference type="Proteomes" id="UP000539111"/>
    </source>
</evidence>
<name>A0A7Z0ACJ9_9MICO</name>
<evidence type="ECO:0000313" key="3">
    <source>
        <dbReference type="EMBL" id="NYI66741.1"/>
    </source>
</evidence>
<gene>
    <name evidence="3" type="ORF">BJY26_001047</name>
</gene>
<dbReference type="Pfam" id="PF01557">
    <property type="entry name" value="FAA_hydrolase"/>
    <property type="match status" value="1"/>
</dbReference>
<feature type="domain" description="Fumarylacetoacetase-like C-terminal" evidence="2">
    <location>
        <begin position="65"/>
        <end position="271"/>
    </location>
</feature>
<dbReference type="Gene3D" id="3.90.850.10">
    <property type="entry name" value="Fumarylacetoacetase-like, C-terminal domain"/>
    <property type="match status" value="1"/>
</dbReference>
<protein>
    <submittedName>
        <fullName evidence="3">2-keto-4-pentenoate hydratase/2-oxohepta-3-ene-1,7-dioic acid hydratase in catechol pathway</fullName>
    </submittedName>
</protein>
<evidence type="ECO:0000256" key="1">
    <source>
        <dbReference type="ARBA" id="ARBA00022723"/>
    </source>
</evidence>
<dbReference type="InterPro" id="IPR011234">
    <property type="entry name" value="Fumarylacetoacetase-like_C"/>
</dbReference>
<dbReference type="Proteomes" id="UP000539111">
    <property type="component" value="Unassembled WGS sequence"/>
</dbReference>
<dbReference type="InterPro" id="IPR036663">
    <property type="entry name" value="Fumarylacetoacetase_C_sf"/>
</dbReference>
<accession>A0A7Z0ACJ9</accession>
<dbReference type="SUPFAM" id="SSF56529">
    <property type="entry name" value="FAH"/>
    <property type="match status" value="1"/>
</dbReference>
<dbReference type="GO" id="GO:0003824">
    <property type="term" value="F:catalytic activity"/>
    <property type="evidence" value="ECO:0007669"/>
    <property type="project" value="InterPro"/>
</dbReference>
<comment type="caution">
    <text evidence="3">The sequence shown here is derived from an EMBL/GenBank/DDBJ whole genome shotgun (WGS) entry which is preliminary data.</text>
</comment>
<dbReference type="GO" id="GO:0046872">
    <property type="term" value="F:metal ion binding"/>
    <property type="evidence" value="ECO:0007669"/>
    <property type="project" value="UniProtKB-KW"/>
</dbReference>
<keyword evidence="4" id="KW-1185">Reference proteome</keyword>
<evidence type="ECO:0000259" key="2">
    <source>
        <dbReference type="Pfam" id="PF01557"/>
    </source>
</evidence>
<dbReference type="RefSeq" id="WP_179426287.1">
    <property type="nucleotide sequence ID" value="NZ_JACBZP010000001.1"/>
</dbReference>
<sequence>MKLIGVETSTGAHHVAIDDGERCRILDTVDGFWSAPSAALTDAGGAETAAGSLTRVPPVPASARVFCIGLNYRAHAAEGSYRDHKLPDHPTIFARWTASLSVGGVPAPVPSGEPGLDWEGEIAAYVGATLVDADADTARAAVLGYSTFNDLTSRTAQKLTSQWTLGKNGDASGPLGPLVTSDEAGDLRSGKRVRTRVNGQTVQDGNTRDMIYELGSVLSLISHTITLHPGDVICTGTPEGVGYSRTPPWLLHPGDVVEVEVDGLGTLTTPIVGNDKRTSGGTA</sequence>
<reference evidence="3 4" key="1">
    <citation type="submission" date="2020-07" db="EMBL/GenBank/DDBJ databases">
        <title>Sequencing the genomes of 1000 actinobacteria strains.</title>
        <authorList>
            <person name="Klenk H.-P."/>
        </authorList>
    </citation>
    <scope>NUCLEOTIDE SEQUENCE [LARGE SCALE GENOMIC DNA]</scope>
    <source>
        <strain evidence="3 4">DSM 26341</strain>
    </source>
</reference>
<dbReference type="EMBL" id="JACBZP010000001">
    <property type="protein sequence ID" value="NYI66741.1"/>
    <property type="molecule type" value="Genomic_DNA"/>
</dbReference>
<keyword evidence="1" id="KW-0479">Metal-binding</keyword>